<comment type="caution">
    <text evidence="3">The sequence shown here is derived from an EMBL/GenBank/DDBJ whole genome shotgun (WGS) entry which is preliminary data.</text>
</comment>
<organism evidence="3 4">
    <name type="scientific">Chitinophaga barathri</name>
    <dbReference type="NCBI Taxonomy" id="1647451"/>
    <lineage>
        <taxon>Bacteria</taxon>
        <taxon>Pseudomonadati</taxon>
        <taxon>Bacteroidota</taxon>
        <taxon>Chitinophagia</taxon>
        <taxon>Chitinophagales</taxon>
        <taxon>Chitinophagaceae</taxon>
        <taxon>Chitinophaga</taxon>
    </lineage>
</organism>
<dbReference type="Gene3D" id="1.50.10.20">
    <property type="match status" value="1"/>
</dbReference>
<reference evidence="4" key="1">
    <citation type="submission" date="2018-11" db="EMBL/GenBank/DDBJ databases">
        <title>Chitinophaga lutea sp.nov., isolate from arsenic contaminated soil.</title>
        <authorList>
            <person name="Zong Y."/>
        </authorList>
    </citation>
    <scope>NUCLEOTIDE SEQUENCE [LARGE SCALE GENOMIC DNA]</scope>
    <source>
        <strain evidence="4">YLT18</strain>
    </source>
</reference>
<name>A0A3N4MEC3_9BACT</name>
<dbReference type="CDD" id="cd03822">
    <property type="entry name" value="GT4_mannosyltransferase-like"/>
    <property type="match status" value="1"/>
</dbReference>
<evidence type="ECO:0000259" key="2">
    <source>
        <dbReference type="Pfam" id="PF13439"/>
    </source>
</evidence>
<dbReference type="SUPFAM" id="SSF48208">
    <property type="entry name" value="Six-hairpin glycosidases"/>
    <property type="match status" value="1"/>
</dbReference>
<dbReference type="Pfam" id="PF13439">
    <property type="entry name" value="Glyco_transf_4"/>
    <property type="match status" value="1"/>
</dbReference>
<dbReference type="EMBL" id="RMBX01000003">
    <property type="protein sequence ID" value="RPD41928.1"/>
    <property type="molecule type" value="Genomic_DNA"/>
</dbReference>
<evidence type="ECO:0000313" key="4">
    <source>
        <dbReference type="Proteomes" id="UP000279089"/>
    </source>
</evidence>
<keyword evidence="3" id="KW-0808">Transferase</keyword>
<keyword evidence="4" id="KW-1185">Reference proteome</keyword>
<dbReference type="GO" id="GO:0016757">
    <property type="term" value="F:glycosyltransferase activity"/>
    <property type="evidence" value="ECO:0007669"/>
    <property type="project" value="InterPro"/>
</dbReference>
<evidence type="ECO:0000313" key="3">
    <source>
        <dbReference type="EMBL" id="RPD41928.1"/>
    </source>
</evidence>
<dbReference type="OrthoDB" id="9765330at2"/>
<gene>
    <name evidence="3" type="ORF">EG028_07155</name>
</gene>
<evidence type="ECO:0000259" key="1">
    <source>
        <dbReference type="Pfam" id="PF00534"/>
    </source>
</evidence>
<protein>
    <submittedName>
        <fullName evidence="3">Glycosyltransferase</fullName>
    </submittedName>
</protein>
<dbReference type="Gene3D" id="3.40.50.2000">
    <property type="entry name" value="Glycogen Phosphorylase B"/>
    <property type="match status" value="2"/>
</dbReference>
<dbReference type="PANTHER" id="PTHR12526">
    <property type="entry name" value="GLYCOSYLTRANSFERASE"/>
    <property type="match status" value="1"/>
</dbReference>
<dbReference type="InterPro" id="IPR001296">
    <property type="entry name" value="Glyco_trans_1"/>
</dbReference>
<dbReference type="PANTHER" id="PTHR12526:SF572">
    <property type="entry name" value="BLL5144 PROTEIN"/>
    <property type="match status" value="1"/>
</dbReference>
<feature type="domain" description="Glycosyltransferase subfamily 4-like N-terminal" evidence="2">
    <location>
        <begin position="36"/>
        <end position="168"/>
    </location>
</feature>
<dbReference type="Pfam" id="PF00534">
    <property type="entry name" value="Glycos_transf_1"/>
    <property type="match status" value="1"/>
</dbReference>
<feature type="domain" description="Glycosyl transferase family 1" evidence="1">
    <location>
        <begin position="188"/>
        <end position="358"/>
    </location>
</feature>
<dbReference type="AlphaFoldDB" id="A0A3N4MEC3"/>
<sequence length="761" mass="86215">MKIAYIASYFPRECGIATFTEHLIKAVCRDTEDVPEVSVIAMNDEGQVYDYPPEVTFTIRQNHMEDYLDAAAHVNNSDVDLVVVQHEFGIFGGESGIYLLPFLHQIKVPYIVTFHTVLKEPSFMQKSVVREISRHASRVIVMSRLAISFLEDIYEVQADKMMLIPHGVPDFEKLSIRSDILPEALRHRKVIFTFGLLSRNKGIETVIKALPDVISQHPDVLYVVAGKTHPAVIRHAGEEYRQSLHTLVTELKLEDHVLFVDKFLTEDDLFAYLTHSDIYVTPYLSETQITSGTLTYALGAGAAVLSTPYWYAKELLEDGRGQLFGFAQHEELGALIHNLLDDHEALETLRTKASEYGRELQWSKMGARYRQLARKILSTPRPASVNNRPLPDVSALPPLNLTHIRRLTDDTGIVQHAKYGIPNLKEGYCLDDNSRALMMMLMAQPHRKSKDSPDLLPIYLSFIHYMQTPDGNFRNFLSFSRQYLDEVGSEDSFGRTVWALGYLVRYAPNNSYREFATELFHKSTQHFAALGHLRGRANAIIGVCHYLHYHPSDEGMFAVLDNMMLPMLEAWKNNATDKWRWFEKTMTYDNGILPLALFHVAELTGNETIQNIALESLSFLENLTMNRGYFAPVGNEGWLCEGGNCPLFDQQAIETMAMVLLYQQAHAVTGNRSYLQKMFTCYNWFLGENALRIPLYDHETHGCCDGLSPAGVNRNQGAESTVAYFISHLAVLKSLEMIPRQEKPIKTAIITTSAGMVSKIS</sequence>
<dbReference type="InterPro" id="IPR008928">
    <property type="entry name" value="6-hairpin_glycosidase_sf"/>
</dbReference>
<proteinExistence type="predicted"/>
<dbReference type="GO" id="GO:0005975">
    <property type="term" value="P:carbohydrate metabolic process"/>
    <property type="evidence" value="ECO:0007669"/>
    <property type="project" value="InterPro"/>
</dbReference>
<dbReference type="InterPro" id="IPR028098">
    <property type="entry name" value="Glyco_trans_4-like_N"/>
</dbReference>
<dbReference type="RefSeq" id="WP_120514883.1">
    <property type="nucleotide sequence ID" value="NZ_QXZY01000002.1"/>
</dbReference>
<dbReference type="Proteomes" id="UP000279089">
    <property type="component" value="Unassembled WGS sequence"/>
</dbReference>
<dbReference type="SUPFAM" id="SSF53756">
    <property type="entry name" value="UDP-Glycosyltransferase/glycogen phosphorylase"/>
    <property type="match status" value="1"/>
</dbReference>
<accession>A0A3N4MEC3</accession>